<dbReference type="InterPro" id="IPR023996">
    <property type="entry name" value="TonB-dep_OMP_SusC/RagA"/>
</dbReference>
<keyword evidence="3 7" id="KW-1134">Transmembrane beta strand</keyword>
<evidence type="ECO:0000256" key="7">
    <source>
        <dbReference type="PROSITE-ProRule" id="PRU01360"/>
    </source>
</evidence>
<dbReference type="InterPro" id="IPR039426">
    <property type="entry name" value="TonB-dep_rcpt-like"/>
</dbReference>
<dbReference type="GO" id="GO:0009279">
    <property type="term" value="C:cell outer membrane"/>
    <property type="evidence" value="ECO:0007669"/>
    <property type="project" value="UniProtKB-SubCell"/>
</dbReference>
<dbReference type="NCBIfam" id="TIGR04056">
    <property type="entry name" value="OMP_RagA_SusC"/>
    <property type="match status" value="1"/>
</dbReference>
<organism evidence="10 11">
    <name type="scientific">Flavivirga rizhaonensis</name>
    <dbReference type="NCBI Taxonomy" id="2559571"/>
    <lineage>
        <taxon>Bacteria</taxon>
        <taxon>Pseudomonadati</taxon>
        <taxon>Bacteroidota</taxon>
        <taxon>Flavobacteriia</taxon>
        <taxon>Flavobacteriales</taxon>
        <taxon>Flavobacteriaceae</taxon>
        <taxon>Flavivirga</taxon>
    </lineage>
</organism>
<dbReference type="Gene3D" id="2.60.40.1120">
    <property type="entry name" value="Carboxypeptidase-like, regulatory domain"/>
    <property type="match status" value="1"/>
</dbReference>
<dbReference type="SUPFAM" id="SSF56935">
    <property type="entry name" value="Porins"/>
    <property type="match status" value="1"/>
</dbReference>
<feature type="transmembrane region" description="Helical" evidence="8">
    <location>
        <begin position="21"/>
        <end position="38"/>
    </location>
</feature>
<protein>
    <submittedName>
        <fullName evidence="10">SusC/RagA family TonB-linked outer membrane protein</fullName>
    </submittedName>
</protein>
<dbReference type="Proteomes" id="UP000307602">
    <property type="component" value="Unassembled WGS sequence"/>
</dbReference>
<dbReference type="Gene3D" id="2.40.170.20">
    <property type="entry name" value="TonB-dependent receptor, beta-barrel domain"/>
    <property type="match status" value="1"/>
</dbReference>
<keyword evidence="6 7" id="KW-0998">Cell outer membrane</keyword>
<accession>A0A4S1E111</accession>
<sequence>MKKNSERGDFQSRRIRNILRIMKISIFLFFITVTSVFANDSYSQNKKLTLNMTNVKLGEVLDAIEENSKFYFLINKDLIDENRIVSINVTKAKISNILSLLLNDKEIEYVIHDKQIVFVKRGHRKLEDTSGLGLISNGFSTKIEASLINVKTTQNNTITGVVTDASGVPLAGANILEKGTTNGVVSDFDGKFSLNVSSGNVILVITYIGFSDKEVPAVAGQSNLNIILEENTAALDEVVVIGYGSTVRKKDLTGAVSSANLDNALETSNVSILQALQGSITGINIGAVTTAGANPSLSVRGRNTLHNNNVTSQNETNSNLPLIVLDGIIYRGSLVDINPSDIQSIDILKDASSAAIYGSQASNGVMVITTKSGGAASGKPIINYTSSYSIQSPTNKMRPMRSAEYEEFYPEIFWEEGARIGPDFLQRDPNFNFAQNLKTNFLIDGYNAGLDVDWWDQLTRQGTINMHNLSIRQRKENFNYFVSAGITDQKGFLVGDDYTRYNFRVNLESKINNWLKIGTQTYAIVSDYSGVNPSSRDVFRVQPWAPIRDDQGEFIVNPVDGLNPFLFKEQDNSDIRLNLSTTWYADINLPIKGLKYRLNYSNAYRTRNEFNFNPYEVNFTGEGFKEHIIGWDQTLDNIISFKRTFNNVHNLDVTLVYGIEKRHINETYSEASNFGLDILGFNRLQAGDPTLNIIETNKEEESSLYQMARVLYNYKNKYFLTGTIRRDGFSGFGANDKIAIFPTGAFAWAITEEDFANDISWLDFLKLRVSYGQSGRRGVDRLQTLARVSSEPSLVFGDGGSPSQGLSITTLSSPFLGWETTTGVNIGVDFEMLNSRLNGSIEYYNNKTENILFAIALPRIGGIPEVNSNIAEVANNGIELTLNGTIMKKKDFQWNASLNFNRVRNEITSIFGSSNDNDNDGQEDDLVGNGLFIGEPQNSIYNFDIIGMWQLSDRDNGTLPEGFFPGTYMLADLNDDGDISSLNDRKIIGYQDPSYRFGFANTITYKDFTLYAFLNSIQGGDNYYLGDDAFHSNRDQLSFTNVPSGGYDFWTPENPNARYRRLDTSSQLGAQEGNPNGAKPYSSRSFVRLQDVTLSYNIPNKVMSMLGLSRAKVFISGKNLVTWTKWKGWDPETGGGFGASANGVPTMKSYTLGLNVEF</sequence>
<proteinExistence type="inferred from homology"/>
<gene>
    <name evidence="10" type="ORF">EM932_03470</name>
</gene>
<feature type="domain" description="TonB-dependent receptor plug" evidence="9">
    <location>
        <begin position="249"/>
        <end position="365"/>
    </location>
</feature>
<dbReference type="EMBL" id="SRSO01000003">
    <property type="protein sequence ID" value="TGV04210.1"/>
    <property type="molecule type" value="Genomic_DNA"/>
</dbReference>
<dbReference type="Pfam" id="PF07715">
    <property type="entry name" value="Plug"/>
    <property type="match status" value="1"/>
</dbReference>
<dbReference type="InterPro" id="IPR036942">
    <property type="entry name" value="Beta-barrel_TonB_sf"/>
</dbReference>
<dbReference type="PROSITE" id="PS52016">
    <property type="entry name" value="TONB_DEPENDENT_REC_3"/>
    <property type="match status" value="1"/>
</dbReference>
<dbReference type="AlphaFoldDB" id="A0A4S1E111"/>
<keyword evidence="11" id="KW-1185">Reference proteome</keyword>
<reference evidence="10 11" key="1">
    <citation type="submission" date="2019-04" db="EMBL/GenBank/DDBJ databases">
        <authorList>
            <person name="Liu A."/>
        </authorList>
    </citation>
    <scope>NUCLEOTIDE SEQUENCE [LARGE SCALE GENOMIC DNA]</scope>
    <source>
        <strain evidence="10 11">RZ03</strain>
    </source>
</reference>
<evidence type="ECO:0000256" key="2">
    <source>
        <dbReference type="ARBA" id="ARBA00022448"/>
    </source>
</evidence>
<dbReference type="OrthoDB" id="9768177at2"/>
<evidence type="ECO:0000256" key="1">
    <source>
        <dbReference type="ARBA" id="ARBA00004571"/>
    </source>
</evidence>
<evidence type="ECO:0000256" key="3">
    <source>
        <dbReference type="ARBA" id="ARBA00022452"/>
    </source>
</evidence>
<dbReference type="Gene3D" id="2.170.130.10">
    <property type="entry name" value="TonB-dependent receptor, plug domain"/>
    <property type="match status" value="1"/>
</dbReference>
<dbReference type="InterPro" id="IPR012910">
    <property type="entry name" value="Plug_dom"/>
</dbReference>
<evidence type="ECO:0000313" key="10">
    <source>
        <dbReference type="EMBL" id="TGV04210.1"/>
    </source>
</evidence>
<dbReference type="Pfam" id="PF13715">
    <property type="entry name" value="CarbopepD_reg_2"/>
    <property type="match status" value="1"/>
</dbReference>
<evidence type="ECO:0000259" key="9">
    <source>
        <dbReference type="Pfam" id="PF07715"/>
    </source>
</evidence>
<keyword evidence="4 7" id="KW-0812">Transmembrane</keyword>
<dbReference type="InterPro" id="IPR037066">
    <property type="entry name" value="Plug_dom_sf"/>
</dbReference>
<evidence type="ECO:0000256" key="4">
    <source>
        <dbReference type="ARBA" id="ARBA00022692"/>
    </source>
</evidence>
<comment type="caution">
    <text evidence="10">The sequence shown here is derived from an EMBL/GenBank/DDBJ whole genome shotgun (WGS) entry which is preliminary data.</text>
</comment>
<comment type="subcellular location">
    <subcellularLocation>
        <location evidence="1 7">Cell outer membrane</location>
        <topology evidence="1 7">Multi-pass membrane protein</topology>
    </subcellularLocation>
</comment>
<evidence type="ECO:0000256" key="8">
    <source>
        <dbReference type="SAM" id="Phobius"/>
    </source>
</evidence>
<dbReference type="RefSeq" id="WP_135875522.1">
    <property type="nucleotide sequence ID" value="NZ_SRSO01000003.1"/>
</dbReference>
<keyword evidence="2 7" id="KW-0813">Transport</keyword>
<keyword evidence="8" id="KW-1133">Transmembrane helix</keyword>
<keyword evidence="5 7" id="KW-0472">Membrane</keyword>
<dbReference type="NCBIfam" id="TIGR04057">
    <property type="entry name" value="SusC_RagA_signa"/>
    <property type="match status" value="1"/>
</dbReference>
<comment type="similarity">
    <text evidence="7">Belongs to the TonB-dependent receptor family.</text>
</comment>
<dbReference type="InterPro" id="IPR023997">
    <property type="entry name" value="TonB-dep_OMP_SusC/RagA_CS"/>
</dbReference>
<dbReference type="InterPro" id="IPR008969">
    <property type="entry name" value="CarboxyPept-like_regulatory"/>
</dbReference>
<name>A0A4S1E111_9FLAO</name>
<evidence type="ECO:0000256" key="6">
    <source>
        <dbReference type="ARBA" id="ARBA00023237"/>
    </source>
</evidence>
<evidence type="ECO:0000313" key="11">
    <source>
        <dbReference type="Proteomes" id="UP000307602"/>
    </source>
</evidence>
<evidence type="ECO:0000256" key="5">
    <source>
        <dbReference type="ARBA" id="ARBA00023136"/>
    </source>
</evidence>
<dbReference type="SUPFAM" id="SSF49464">
    <property type="entry name" value="Carboxypeptidase regulatory domain-like"/>
    <property type="match status" value="1"/>
</dbReference>